<evidence type="ECO:0000313" key="4">
    <source>
        <dbReference type="Proteomes" id="UP000293296"/>
    </source>
</evidence>
<organism evidence="3 4">
    <name type="scientific">Solidesulfovibrio carbinolicus</name>
    <dbReference type="NCBI Taxonomy" id="296842"/>
    <lineage>
        <taxon>Bacteria</taxon>
        <taxon>Pseudomonadati</taxon>
        <taxon>Thermodesulfobacteriota</taxon>
        <taxon>Desulfovibrionia</taxon>
        <taxon>Desulfovibrionales</taxon>
        <taxon>Desulfovibrionaceae</taxon>
        <taxon>Solidesulfovibrio</taxon>
    </lineage>
</organism>
<dbReference type="KEGG" id="dcb:C3Y92_12200"/>
<evidence type="ECO:0008006" key="5">
    <source>
        <dbReference type="Google" id="ProtNLM"/>
    </source>
</evidence>
<protein>
    <recommendedName>
        <fullName evidence="5">EamA-like transporter family protein</fullName>
    </recommendedName>
</protein>
<feature type="chain" id="PRO_5020326138" description="EamA-like transporter family protein" evidence="2">
    <location>
        <begin position="21"/>
        <end position="146"/>
    </location>
</feature>
<accession>A0A4P6HPD1</accession>
<dbReference type="AlphaFoldDB" id="A0A4P6HPD1"/>
<dbReference type="RefSeq" id="WP_129352970.1">
    <property type="nucleotide sequence ID" value="NZ_CP026538.1"/>
</dbReference>
<keyword evidence="1" id="KW-0472">Membrane</keyword>
<sequence length="146" mass="15008">MQYILLALALAAGAFMPIQAGVNTKLAGVVGGAIPSAFVSFLVGTLALGVILGVTGQGVPFTAAYKASPWWYWIGGTMGAFFVTATVILAPRIGGGAMIALTLAGQVAASMALDHFGLLGFPHIPFDLKRLIGSVLLLAGVYLIRF</sequence>
<evidence type="ECO:0000256" key="2">
    <source>
        <dbReference type="SAM" id="SignalP"/>
    </source>
</evidence>
<dbReference type="PANTHER" id="PTHR34821:SF2">
    <property type="entry name" value="INNER MEMBRANE PROTEIN YDCZ"/>
    <property type="match status" value="1"/>
</dbReference>
<keyword evidence="4" id="KW-1185">Reference proteome</keyword>
<dbReference type="OrthoDB" id="9097160at2"/>
<gene>
    <name evidence="3" type="ORF">C3Y92_12200</name>
</gene>
<keyword evidence="1" id="KW-0812">Transmembrane</keyword>
<proteinExistence type="predicted"/>
<dbReference type="Pfam" id="PF04657">
    <property type="entry name" value="DMT_YdcZ"/>
    <property type="match status" value="1"/>
</dbReference>
<feature type="transmembrane region" description="Helical" evidence="1">
    <location>
        <begin position="70"/>
        <end position="90"/>
    </location>
</feature>
<dbReference type="Proteomes" id="UP000293296">
    <property type="component" value="Chromosome"/>
</dbReference>
<dbReference type="GO" id="GO:0005886">
    <property type="term" value="C:plasma membrane"/>
    <property type="evidence" value="ECO:0007669"/>
    <property type="project" value="TreeGrafter"/>
</dbReference>
<feature type="signal peptide" evidence="2">
    <location>
        <begin position="1"/>
        <end position="20"/>
    </location>
</feature>
<evidence type="ECO:0000256" key="1">
    <source>
        <dbReference type="SAM" id="Phobius"/>
    </source>
</evidence>
<keyword evidence="1" id="KW-1133">Transmembrane helix</keyword>
<reference evidence="3 4" key="1">
    <citation type="submission" date="2018-02" db="EMBL/GenBank/DDBJ databases">
        <title>Genome sequence of Desulfovibrio carbinolicus DSM 3852.</title>
        <authorList>
            <person name="Wilbanks E."/>
            <person name="Skennerton C.T."/>
            <person name="Orphan V.J."/>
        </authorList>
    </citation>
    <scope>NUCLEOTIDE SEQUENCE [LARGE SCALE GENOMIC DNA]</scope>
    <source>
        <strain evidence="3 4">DSM 3852</strain>
    </source>
</reference>
<keyword evidence="2" id="KW-0732">Signal</keyword>
<name>A0A4P6HPD1_9BACT</name>
<feature type="transmembrane region" description="Helical" evidence="1">
    <location>
        <begin position="36"/>
        <end position="58"/>
    </location>
</feature>
<dbReference type="InterPro" id="IPR006750">
    <property type="entry name" value="YdcZ"/>
</dbReference>
<evidence type="ECO:0000313" key="3">
    <source>
        <dbReference type="EMBL" id="QAZ67940.1"/>
    </source>
</evidence>
<dbReference type="EMBL" id="CP026538">
    <property type="protein sequence ID" value="QAZ67940.1"/>
    <property type="molecule type" value="Genomic_DNA"/>
</dbReference>
<feature type="transmembrane region" description="Helical" evidence="1">
    <location>
        <begin position="96"/>
        <end position="116"/>
    </location>
</feature>
<dbReference type="PANTHER" id="PTHR34821">
    <property type="entry name" value="INNER MEMBRANE PROTEIN YDCZ"/>
    <property type="match status" value="1"/>
</dbReference>